<comment type="caution">
    <text evidence="1">The sequence shown here is derived from an EMBL/GenBank/DDBJ whole genome shotgun (WGS) entry which is preliminary data.</text>
</comment>
<sequence>MAWRLSGTENAKAHRSRFDIDKAEIYAVKKKNAEAIALRRGDHYMKCHYERRADALWRQRREVGGSCSSLPSYHCLAYIGFSALNARPVLPGRPSLCCFRDSLRGSGGSPQNWPYFLPSGMVVTAEGLVSCRNVTPLGCLSEITFLSLVCELLRSRVENGLPEVSFEVF</sequence>
<evidence type="ECO:0000313" key="1">
    <source>
        <dbReference type="EMBL" id="MPC28778.1"/>
    </source>
</evidence>
<reference evidence="1 2" key="1">
    <citation type="submission" date="2019-05" db="EMBL/GenBank/DDBJ databases">
        <title>Another draft genome of Portunus trituberculatus and its Hox gene families provides insights of decapod evolution.</title>
        <authorList>
            <person name="Jeong J.-H."/>
            <person name="Song I."/>
            <person name="Kim S."/>
            <person name="Choi T."/>
            <person name="Kim D."/>
            <person name="Ryu S."/>
            <person name="Kim W."/>
        </authorList>
    </citation>
    <scope>NUCLEOTIDE SEQUENCE [LARGE SCALE GENOMIC DNA]</scope>
    <source>
        <tissue evidence="1">Muscle</tissue>
    </source>
</reference>
<gene>
    <name evidence="1" type="ORF">E2C01_021989</name>
</gene>
<protein>
    <submittedName>
        <fullName evidence="1">Uncharacterized protein</fullName>
    </submittedName>
</protein>
<organism evidence="1 2">
    <name type="scientific">Portunus trituberculatus</name>
    <name type="common">Swimming crab</name>
    <name type="synonym">Neptunus trituberculatus</name>
    <dbReference type="NCBI Taxonomy" id="210409"/>
    <lineage>
        <taxon>Eukaryota</taxon>
        <taxon>Metazoa</taxon>
        <taxon>Ecdysozoa</taxon>
        <taxon>Arthropoda</taxon>
        <taxon>Crustacea</taxon>
        <taxon>Multicrustacea</taxon>
        <taxon>Malacostraca</taxon>
        <taxon>Eumalacostraca</taxon>
        <taxon>Eucarida</taxon>
        <taxon>Decapoda</taxon>
        <taxon>Pleocyemata</taxon>
        <taxon>Brachyura</taxon>
        <taxon>Eubrachyura</taxon>
        <taxon>Portunoidea</taxon>
        <taxon>Portunidae</taxon>
        <taxon>Portuninae</taxon>
        <taxon>Portunus</taxon>
    </lineage>
</organism>
<evidence type="ECO:0000313" key="2">
    <source>
        <dbReference type="Proteomes" id="UP000324222"/>
    </source>
</evidence>
<keyword evidence="2" id="KW-1185">Reference proteome</keyword>
<dbReference type="EMBL" id="VSRR010001964">
    <property type="protein sequence ID" value="MPC28778.1"/>
    <property type="molecule type" value="Genomic_DNA"/>
</dbReference>
<name>A0A5B7E4V1_PORTR</name>
<proteinExistence type="predicted"/>
<dbReference type="Proteomes" id="UP000324222">
    <property type="component" value="Unassembled WGS sequence"/>
</dbReference>
<dbReference type="AlphaFoldDB" id="A0A5B7E4V1"/>
<accession>A0A5B7E4V1</accession>